<protein>
    <submittedName>
        <fullName evidence="7">Flippase GtrA (Transmembrane translocase of bactoprenol-linked glucose)</fullName>
    </submittedName>
</protein>
<dbReference type="Pfam" id="PF04138">
    <property type="entry name" value="GtrA_DPMS_TM"/>
    <property type="match status" value="1"/>
</dbReference>
<evidence type="ECO:0000256" key="1">
    <source>
        <dbReference type="ARBA" id="ARBA00004141"/>
    </source>
</evidence>
<keyword evidence="8" id="KW-1185">Reference proteome</keyword>
<name>A0ABY0V627_9ACTO</name>
<proteinExistence type="predicted"/>
<evidence type="ECO:0000256" key="2">
    <source>
        <dbReference type="ARBA" id="ARBA00022692"/>
    </source>
</evidence>
<feature type="transmembrane region" description="Helical" evidence="5">
    <location>
        <begin position="43"/>
        <end position="59"/>
    </location>
</feature>
<keyword evidence="4 5" id="KW-0472">Membrane</keyword>
<sequence>MMMAQRSTKVQAVMFVLLSLSAGVIEAVSYLLLDWLTPLPYDWKHVISIILSVIWNFTLNRRYTFRSANNVPIAMAKVALFYVFFIPITAWLGQVVANAGVSEVLIKAATMVLNGVGEFVWWKFVVFRGSEDTNSLAQHADSANNMGSAEPAGHAETE</sequence>
<dbReference type="Proteomes" id="UP000198976">
    <property type="component" value="Chromosome I"/>
</dbReference>
<organism evidence="7 8">
    <name type="scientific">Schaalia radingae</name>
    <dbReference type="NCBI Taxonomy" id="131110"/>
    <lineage>
        <taxon>Bacteria</taxon>
        <taxon>Bacillati</taxon>
        <taxon>Actinomycetota</taxon>
        <taxon>Actinomycetes</taxon>
        <taxon>Actinomycetales</taxon>
        <taxon>Actinomycetaceae</taxon>
        <taxon>Schaalia</taxon>
    </lineage>
</organism>
<evidence type="ECO:0000259" key="6">
    <source>
        <dbReference type="Pfam" id="PF04138"/>
    </source>
</evidence>
<dbReference type="InterPro" id="IPR007267">
    <property type="entry name" value="GtrA_DPMS_TM"/>
</dbReference>
<keyword evidence="3 5" id="KW-1133">Transmembrane helix</keyword>
<accession>A0ABY0V627</accession>
<reference evidence="7 8" key="1">
    <citation type="submission" date="2016-10" db="EMBL/GenBank/DDBJ databases">
        <authorList>
            <person name="Varghese N."/>
            <person name="Submissions S."/>
        </authorList>
    </citation>
    <scope>NUCLEOTIDE SEQUENCE [LARGE SCALE GENOMIC DNA]</scope>
    <source>
        <strain evidence="7 8">DSM 9169</strain>
    </source>
</reference>
<evidence type="ECO:0000256" key="3">
    <source>
        <dbReference type="ARBA" id="ARBA00022989"/>
    </source>
</evidence>
<evidence type="ECO:0000313" key="8">
    <source>
        <dbReference type="Proteomes" id="UP000198976"/>
    </source>
</evidence>
<evidence type="ECO:0000313" key="7">
    <source>
        <dbReference type="EMBL" id="SDT88666.1"/>
    </source>
</evidence>
<dbReference type="EMBL" id="LT629792">
    <property type="protein sequence ID" value="SDT88666.1"/>
    <property type="molecule type" value="Genomic_DNA"/>
</dbReference>
<evidence type="ECO:0000256" key="5">
    <source>
        <dbReference type="SAM" id="Phobius"/>
    </source>
</evidence>
<keyword evidence="2 5" id="KW-0812">Transmembrane</keyword>
<comment type="subcellular location">
    <subcellularLocation>
        <location evidence="1">Membrane</location>
        <topology evidence="1">Multi-pass membrane protein</topology>
    </subcellularLocation>
</comment>
<feature type="transmembrane region" description="Helical" evidence="5">
    <location>
        <begin position="71"/>
        <end position="92"/>
    </location>
</feature>
<feature type="domain" description="GtrA/DPMS transmembrane" evidence="6">
    <location>
        <begin position="15"/>
        <end position="127"/>
    </location>
</feature>
<evidence type="ECO:0000256" key="4">
    <source>
        <dbReference type="ARBA" id="ARBA00023136"/>
    </source>
</evidence>
<gene>
    <name evidence="7" type="ORF">SAMN04489714_0567</name>
</gene>